<evidence type="ECO:0000259" key="11">
    <source>
        <dbReference type="Pfam" id="PF17794"/>
    </source>
</evidence>
<dbReference type="InterPro" id="IPR041139">
    <property type="entry name" value="MVP_rep_dom"/>
</dbReference>
<proteinExistence type="predicted"/>
<evidence type="ECO:0000256" key="5">
    <source>
        <dbReference type="ARBA" id="ARBA00022737"/>
    </source>
</evidence>
<dbReference type="Gene3D" id="2.30.30.550">
    <property type="entry name" value="Major Vault Protein repeat"/>
    <property type="match status" value="3"/>
</dbReference>
<evidence type="ECO:0000256" key="8">
    <source>
        <dbReference type="PROSITE-ProRule" id="PRU00571"/>
    </source>
</evidence>
<dbReference type="AlphaFoldDB" id="A0A177B5D1"/>
<keyword evidence="4 8" id="KW-0963">Cytoplasm</keyword>
<evidence type="ECO:0000256" key="2">
    <source>
        <dbReference type="ARBA" id="ARBA00004496"/>
    </source>
</evidence>
<feature type="non-terminal residue" evidence="12">
    <location>
        <position position="802"/>
    </location>
</feature>
<reference evidence="12 13" key="1">
    <citation type="submission" date="2016-04" db="EMBL/GenBank/DDBJ databases">
        <title>The genome of Intoshia linei affirms orthonectids as highly simplified spiralians.</title>
        <authorList>
            <person name="Mikhailov K.V."/>
            <person name="Slusarev G.S."/>
            <person name="Nikitin M.A."/>
            <person name="Logacheva M.D."/>
            <person name="Penin A."/>
            <person name="Aleoshin V."/>
            <person name="Panchin Y.V."/>
        </authorList>
    </citation>
    <scope>NUCLEOTIDE SEQUENCE [LARGE SCALE GENOMIC DNA]</scope>
    <source>
        <strain evidence="12">Intl2013</strain>
        <tissue evidence="12">Whole animal</tissue>
    </source>
</reference>
<evidence type="ECO:0000256" key="1">
    <source>
        <dbReference type="ARBA" id="ARBA00004123"/>
    </source>
</evidence>
<name>A0A177B5D1_9BILA</name>
<dbReference type="Gene3D" id="3.30.479.30">
    <property type="entry name" value="Band 7 domain"/>
    <property type="match status" value="1"/>
</dbReference>
<evidence type="ECO:0000256" key="6">
    <source>
        <dbReference type="ARBA" id="ARBA00023242"/>
    </source>
</evidence>
<dbReference type="InterPro" id="IPR043023">
    <property type="entry name" value="MVP_rep_sf"/>
</dbReference>
<accession>A0A177B5D1</accession>
<evidence type="ECO:0000256" key="7">
    <source>
        <dbReference type="ARBA" id="ARBA00023274"/>
    </source>
</evidence>
<evidence type="ECO:0000259" key="10">
    <source>
        <dbReference type="Pfam" id="PF11978"/>
    </source>
</evidence>
<evidence type="ECO:0000256" key="3">
    <source>
        <dbReference type="ARBA" id="ARBA00018296"/>
    </source>
</evidence>
<sequence length="802" mass="93328">MRKENHIQMNKYHYVHILNKNTCVIRCISGMQNIYLNSEEKFLFDPKEMIMVNNNNFCIIKHPVKLDEKGNLIYSKHLETINDFDEIKIIYQRNYFPLYPGEKLLLAPRPYPTITTERKIRLRARCDLVDFLGVQRYTDDTWVLYKVYNSEGVLTEDGMYKPVENVEILSESILPEILTISDVLHLKAVSDFVGYEGIERKCGENWNVHRDSNYLYYVDDENCKLVKKFQTTLMEPTFALNLICVTKFYDKFGKVDRNVGDIWQITHEITPYHFISINERLIGRVIRRVIKEGEYVNVSNVFDTESNKNNPHQSKQLIGPCIYFVMPYEILSKTKVIYVLNHNESILLLAKIDVVDTDDKNRVAGEEWVVHGPTKYIPPIGIDVTQRRLDLEIIDTGAVYILDRETAMIRKISGTTYCLGPYEVIWQKPLSSLEYQLAIKNGNHTGGIGTYIMDNYRPARVYRVDQNHAMQLNNYSTNTSRVIFGPQFVIPEAFEIFTTFRMLLYENVVNQILLPLGPKNIITHILVTTSDHAILELAVKITWRFEVNPTDCNQEESEKIFSNLTFTFDITNSISSSIRSIVSRIPFEEFHKRSSEIILNGIFKEKEGKLFFPSNLLAITAIDILSVKPTDEKMSDQISKSVHLAIEILSKSREAEAKNKLLLEEQKSKGTIDIDMIKNEILNEHERISYTKLINENNVMSAINNVKVKAVALAKENELSSQQRLEGVKLQIVEKKIRNNFEQNEIEKSRTMELENMEFCSKQNIEQYERKQREIIETVEHFVDHFGHENIVKLFKMKDYVL</sequence>
<dbReference type="GO" id="GO:0005634">
    <property type="term" value="C:nucleus"/>
    <property type="evidence" value="ECO:0007669"/>
    <property type="project" value="UniProtKB-SubCell"/>
</dbReference>
<feature type="domain" description="Major vault protein repeat" evidence="11">
    <location>
        <begin position="49"/>
        <end position="104"/>
    </location>
</feature>
<dbReference type="Pfam" id="PF01505">
    <property type="entry name" value="Vault"/>
    <property type="match status" value="1"/>
</dbReference>
<keyword evidence="5" id="KW-0677">Repeat</keyword>
<dbReference type="InterPro" id="IPR041134">
    <property type="entry name" value="Vault_2"/>
</dbReference>
<dbReference type="Proteomes" id="UP000078046">
    <property type="component" value="Unassembled WGS sequence"/>
</dbReference>
<dbReference type="InterPro" id="IPR021870">
    <property type="entry name" value="MVP_shoulder"/>
</dbReference>
<dbReference type="InterPro" id="IPR036013">
    <property type="entry name" value="Band_7/SPFH_dom_sf"/>
</dbReference>
<protein>
    <recommendedName>
        <fullName evidence="3">Major vault protein</fullName>
    </recommendedName>
</protein>
<dbReference type="GO" id="GO:1990904">
    <property type="term" value="C:ribonucleoprotein complex"/>
    <property type="evidence" value="ECO:0007669"/>
    <property type="project" value="UniProtKB-UniRule"/>
</dbReference>
<dbReference type="PANTHER" id="PTHR14165:SF3">
    <property type="entry name" value="MAJOR VAULT PROTEIN"/>
    <property type="match status" value="1"/>
</dbReference>
<comment type="caution">
    <text evidence="12">The sequence shown here is derived from an EMBL/GenBank/DDBJ whole genome shotgun (WGS) entry which is preliminary data.</text>
</comment>
<dbReference type="Pfam" id="PF17794">
    <property type="entry name" value="Vault_2"/>
    <property type="match status" value="1"/>
</dbReference>
<dbReference type="EMBL" id="LWCA01000367">
    <property type="protein sequence ID" value="OAF68912.1"/>
    <property type="molecule type" value="Genomic_DNA"/>
</dbReference>
<gene>
    <name evidence="12" type="ORF">A3Q56_03338</name>
</gene>
<dbReference type="Gene3D" id="2.30.30.570">
    <property type="match status" value="2"/>
</dbReference>
<dbReference type="GO" id="GO:0005737">
    <property type="term" value="C:cytoplasm"/>
    <property type="evidence" value="ECO:0007669"/>
    <property type="project" value="UniProtKB-SubCell"/>
</dbReference>
<dbReference type="Gene3D" id="6.10.250.720">
    <property type="match status" value="1"/>
</dbReference>
<dbReference type="PANTHER" id="PTHR14165">
    <property type="entry name" value="MAJOR VAULT PROTEIN"/>
    <property type="match status" value="1"/>
</dbReference>
<dbReference type="InterPro" id="IPR002499">
    <property type="entry name" value="Vault_N"/>
</dbReference>
<organism evidence="12 13">
    <name type="scientific">Intoshia linei</name>
    <dbReference type="NCBI Taxonomy" id="1819745"/>
    <lineage>
        <taxon>Eukaryota</taxon>
        <taxon>Metazoa</taxon>
        <taxon>Spiralia</taxon>
        <taxon>Lophotrochozoa</taxon>
        <taxon>Mesozoa</taxon>
        <taxon>Orthonectida</taxon>
        <taxon>Rhopaluridae</taxon>
        <taxon>Intoshia</taxon>
    </lineage>
</organism>
<dbReference type="InterPro" id="IPR043179">
    <property type="entry name" value="Vault_2_sf"/>
</dbReference>
<feature type="domain" description="Major vault protein shoulder" evidence="10">
    <location>
        <begin position="517"/>
        <end position="631"/>
    </location>
</feature>
<keyword evidence="7 8" id="KW-0687">Ribonucleoprotein</keyword>
<keyword evidence="13" id="KW-1185">Reference proteome</keyword>
<dbReference type="OrthoDB" id="6125719at2759"/>
<feature type="repeat" description="MVP" evidence="8">
    <location>
        <begin position="342"/>
        <end position="392"/>
    </location>
</feature>
<evidence type="ECO:0000313" key="13">
    <source>
        <dbReference type="Proteomes" id="UP000078046"/>
    </source>
</evidence>
<feature type="domain" description="Major vault protein repeat" evidence="9">
    <location>
        <begin position="338"/>
        <end position="379"/>
    </location>
</feature>
<evidence type="ECO:0000259" key="9">
    <source>
        <dbReference type="Pfam" id="PF01505"/>
    </source>
</evidence>
<evidence type="ECO:0000256" key="4">
    <source>
        <dbReference type="ARBA" id="ARBA00022490"/>
    </source>
</evidence>
<evidence type="ECO:0000313" key="12">
    <source>
        <dbReference type="EMBL" id="OAF68912.1"/>
    </source>
</evidence>
<dbReference type="Gene3D" id="2.30.30.560">
    <property type="match status" value="1"/>
</dbReference>
<dbReference type="InterPro" id="IPR039059">
    <property type="entry name" value="MVP"/>
</dbReference>
<comment type="subcellular location">
    <subcellularLocation>
        <location evidence="2 8">Cytoplasm</location>
    </subcellularLocation>
    <subcellularLocation>
        <location evidence="1">Nucleus</location>
    </subcellularLocation>
</comment>
<dbReference type="PROSITE" id="PS51224">
    <property type="entry name" value="MVP"/>
    <property type="match status" value="1"/>
</dbReference>
<dbReference type="Pfam" id="PF11978">
    <property type="entry name" value="MVP_shoulder"/>
    <property type="match status" value="1"/>
</dbReference>
<keyword evidence="6" id="KW-0539">Nucleus</keyword>